<dbReference type="PhylomeDB" id="Q16GJ8"/>
<dbReference type="InterPro" id="IPR002044">
    <property type="entry name" value="CBM20"/>
</dbReference>
<sequence>MQRWWFLDEKNGSASSLTSSPGTSTKKTKPSKPVGDRRHKFRVLVTYELLKDETIAVTGNCEALGNWEPEHCVQMQLEDEFVIIVSSIQSR</sequence>
<protein>
    <submittedName>
        <fullName evidence="3">AAEL014346-PA</fullName>
    </submittedName>
</protein>
<evidence type="ECO:0000256" key="1">
    <source>
        <dbReference type="SAM" id="MobiDB-lite"/>
    </source>
</evidence>
<proteinExistence type="predicted"/>
<dbReference type="VEuPathDB" id="VectorBase:AAEL018273"/>
<feature type="domain" description="CBM20" evidence="2">
    <location>
        <begin position="50"/>
        <end position="78"/>
    </location>
</feature>
<evidence type="ECO:0000313" key="4">
    <source>
        <dbReference type="Proteomes" id="UP000682892"/>
    </source>
</evidence>
<dbReference type="AlphaFoldDB" id="Q16GJ8"/>
<reference evidence="3" key="2">
    <citation type="journal article" date="2007" name="Science">
        <title>Genome sequence of Aedes aegypti, a major arbovirus vector.</title>
        <authorList>
            <person name="Nene V."/>
            <person name="Wortman J.R."/>
            <person name="Lawson D."/>
            <person name="Haas B."/>
            <person name="Kodira C."/>
            <person name="Tu Z.J."/>
            <person name="Loftus B."/>
            <person name="Xi Z."/>
            <person name="Megy K."/>
            <person name="Grabherr M."/>
            <person name="Ren Q."/>
            <person name="Zdobnov E.M."/>
            <person name="Lobo N.F."/>
            <person name="Campbell K.S."/>
            <person name="Brown S.E."/>
            <person name="Bonaldo M.F."/>
            <person name="Zhu J."/>
            <person name="Sinkins S.P."/>
            <person name="Hogenkamp D.G."/>
            <person name="Amedeo P."/>
            <person name="Arensburger P."/>
            <person name="Atkinson P.W."/>
            <person name="Bidwell S."/>
            <person name="Biedler J."/>
            <person name="Birney E."/>
            <person name="Bruggner R.V."/>
            <person name="Costas J."/>
            <person name="Coy M.R."/>
            <person name="Crabtree J."/>
            <person name="Crawford M."/>
            <person name="Debruyn B."/>
            <person name="Decaprio D."/>
            <person name="Eiglmeier K."/>
            <person name="Eisenstadt E."/>
            <person name="El-Dorry H."/>
            <person name="Gelbart W.M."/>
            <person name="Gomes S.L."/>
            <person name="Hammond M."/>
            <person name="Hannick L.I."/>
            <person name="Hogan J.R."/>
            <person name="Holmes M.H."/>
            <person name="Jaffe D."/>
            <person name="Johnston J.S."/>
            <person name="Kennedy R.C."/>
            <person name="Koo H."/>
            <person name="Kravitz S."/>
            <person name="Kriventseva E.V."/>
            <person name="Kulp D."/>
            <person name="Labutti K."/>
            <person name="Lee E."/>
            <person name="Li S."/>
            <person name="Lovin D.D."/>
            <person name="Mao C."/>
            <person name="Mauceli E."/>
            <person name="Menck C.F."/>
            <person name="Miller J.R."/>
            <person name="Montgomery P."/>
            <person name="Mori A."/>
            <person name="Nascimento A.L."/>
            <person name="Naveira H.F."/>
            <person name="Nusbaum C."/>
            <person name="O'leary S."/>
            <person name="Orvis J."/>
            <person name="Pertea M."/>
            <person name="Quesneville H."/>
            <person name="Reidenbach K.R."/>
            <person name="Rogers Y.H."/>
            <person name="Roth C.W."/>
            <person name="Schneider J.R."/>
            <person name="Schatz M."/>
            <person name="Shumway M."/>
            <person name="Stanke M."/>
            <person name="Stinson E.O."/>
            <person name="Tubio J.M."/>
            <person name="Vanzee J.P."/>
            <person name="Verjovski-Almeida S."/>
            <person name="Werner D."/>
            <person name="White O."/>
            <person name="Wyder S."/>
            <person name="Zeng Q."/>
            <person name="Zhao Q."/>
            <person name="Zhao Y."/>
            <person name="Hill C.A."/>
            <person name="Raikhel A.S."/>
            <person name="Soares M.B."/>
            <person name="Knudson D.L."/>
            <person name="Lee N.H."/>
            <person name="Galagan J."/>
            <person name="Salzberg S.L."/>
            <person name="Paulsen I.T."/>
            <person name="Dimopoulos G."/>
            <person name="Collins F.H."/>
            <person name="Birren B."/>
            <person name="Fraser-Liggett C.M."/>
            <person name="Severson D.W."/>
        </authorList>
    </citation>
    <scope>NUCLEOTIDE SEQUENCE [LARGE SCALE GENOMIC DNA]</scope>
    <source>
        <strain evidence="3">Liverpool</strain>
    </source>
</reference>
<reference evidence="3" key="3">
    <citation type="submission" date="2012-09" db="EMBL/GenBank/DDBJ databases">
        <authorList>
            <consortium name="VectorBase"/>
        </authorList>
    </citation>
    <scope>NUCLEOTIDE SEQUENCE</scope>
    <source>
        <strain evidence="3">Liverpool</strain>
    </source>
</reference>
<accession>Q16GJ8</accession>
<gene>
    <name evidence="3" type="ORF">AaeL_AAEL014346</name>
</gene>
<dbReference type="InterPro" id="IPR013784">
    <property type="entry name" value="Carb-bd-like_fold"/>
</dbReference>
<feature type="compositionally biased region" description="Low complexity" evidence="1">
    <location>
        <begin position="13"/>
        <end position="25"/>
    </location>
</feature>
<dbReference type="GO" id="GO:2001070">
    <property type="term" value="F:starch binding"/>
    <property type="evidence" value="ECO:0007669"/>
    <property type="project" value="InterPro"/>
</dbReference>
<evidence type="ECO:0000259" key="2">
    <source>
        <dbReference type="Pfam" id="PF00686"/>
    </source>
</evidence>
<dbReference type="Pfam" id="PF00686">
    <property type="entry name" value="CBM_20"/>
    <property type="match status" value="1"/>
</dbReference>
<dbReference type="STRING" id="7159.Q16GJ8"/>
<dbReference type="OMA" id="RWWFLEE"/>
<dbReference type="SUPFAM" id="SSF49452">
    <property type="entry name" value="Starch-binding domain-like"/>
    <property type="match status" value="1"/>
</dbReference>
<dbReference type="Gene3D" id="2.60.40.10">
    <property type="entry name" value="Immunoglobulins"/>
    <property type="match status" value="1"/>
</dbReference>
<name>Q16GJ8_AEDAE</name>
<feature type="compositionally biased region" description="Basic and acidic residues" evidence="1">
    <location>
        <begin position="1"/>
        <end position="11"/>
    </location>
</feature>
<dbReference type="InterPro" id="IPR013783">
    <property type="entry name" value="Ig-like_fold"/>
</dbReference>
<feature type="region of interest" description="Disordered" evidence="1">
    <location>
        <begin position="1"/>
        <end position="35"/>
    </location>
</feature>
<dbReference type="EMBL" id="CH478268">
    <property type="protein sequence ID" value="EAT33377.1"/>
    <property type="molecule type" value="Genomic_DNA"/>
</dbReference>
<dbReference type="Proteomes" id="UP000682892">
    <property type="component" value="Unassembled WGS sequence"/>
</dbReference>
<organism evidence="3 4">
    <name type="scientific">Aedes aegypti</name>
    <name type="common">Yellowfever mosquito</name>
    <name type="synonym">Culex aegypti</name>
    <dbReference type="NCBI Taxonomy" id="7159"/>
    <lineage>
        <taxon>Eukaryota</taxon>
        <taxon>Metazoa</taxon>
        <taxon>Ecdysozoa</taxon>
        <taxon>Arthropoda</taxon>
        <taxon>Hexapoda</taxon>
        <taxon>Insecta</taxon>
        <taxon>Pterygota</taxon>
        <taxon>Neoptera</taxon>
        <taxon>Endopterygota</taxon>
        <taxon>Diptera</taxon>
        <taxon>Nematocera</taxon>
        <taxon>Culicoidea</taxon>
        <taxon>Culicidae</taxon>
        <taxon>Culicinae</taxon>
        <taxon>Aedini</taxon>
        <taxon>Aedes</taxon>
        <taxon>Stegomyia</taxon>
    </lineage>
</organism>
<reference evidence="3" key="1">
    <citation type="submission" date="2005-10" db="EMBL/GenBank/DDBJ databases">
        <authorList>
            <person name="Loftus B.J."/>
            <person name="Nene V.M."/>
            <person name="Hannick L.I."/>
            <person name="Bidwell S."/>
            <person name="Haas B."/>
            <person name="Amedeo P."/>
            <person name="Orvis J."/>
            <person name="Wortman J.R."/>
            <person name="White O.R."/>
            <person name="Salzberg S."/>
            <person name="Shumway M."/>
            <person name="Koo H."/>
            <person name="Zhao Y."/>
            <person name="Holmes M."/>
            <person name="Miller J."/>
            <person name="Schatz M."/>
            <person name="Pop M."/>
            <person name="Pai G."/>
            <person name="Utterback T."/>
            <person name="Rogers Y.-H."/>
            <person name="Kravitz S."/>
            <person name="Fraser C.M."/>
        </authorList>
    </citation>
    <scope>NUCLEOTIDE SEQUENCE</scope>
    <source>
        <strain evidence="3">Liverpool</strain>
    </source>
</reference>
<evidence type="ECO:0000313" key="3">
    <source>
        <dbReference type="EMBL" id="EAT33377.1"/>
    </source>
</evidence>